<feature type="domain" description="UspA" evidence="2">
    <location>
        <begin position="1"/>
        <end position="141"/>
    </location>
</feature>
<dbReference type="RefSeq" id="WP_016193420.1">
    <property type="nucleotide sequence ID" value="NZ_AQPN01000003.1"/>
</dbReference>
<reference evidence="3 4" key="1">
    <citation type="journal article" date="2013" name="Genome Announc.">
        <title>Draft Genome Sequence of Arcticibacter svalbardensis Strain MN12-7T, a Member of the Family Sphingobacteriaceae Isolated from an Arctic Soil Sample.</title>
        <authorList>
            <person name="Shivaji S."/>
            <person name="Ara S."/>
            <person name="Prasad S."/>
            <person name="Manasa B.P."/>
            <person name="Begum Z."/>
            <person name="Singh A."/>
            <person name="Kumar Pinnaka A."/>
        </authorList>
    </citation>
    <scope>NUCLEOTIDE SEQUENCE [LARGE SCALE GENOMIC DNA]</scope>
    <source>
        <strain evidence="3 4">MN12-7</strain>
    </source>
</reference>
<accession>R9GYD2</accession>
<evidence type="ECO:0000259" key="2">
    <source>
        <dbReference type="Pfam" id="PF00582"/>
    </source>
</evidence>
<comment type="similarity">
    <text evidence="1">Belongs to the universal stress protein A family.</text>
</comment>
<dbReference type="InterPro" id="IPR006015">
    <property type="entry name" value="Universal_stress_UspA"/>
</dbReference>
<keyword evidence="4" id="KW-1185">Reference proteome</keyword>
<name>R9GYD2_9SPHI</name>
<protein>
    <submittedName>
        <fullName evidence="3">UspA</fullName>
    </submittedName>
</protein>
<dbReference type="OrthoDB" id="9788959at2"/>
<dbReference type="AlphaFoldDB" id="R9GYD2"/>
<dbReference type="Proteomes" id="UP000014174">
    <property type="component" value="Unassembled WGS sequence"/>
</dbReference>
<comment type="caution">
    <text evidence="3">The sequence shown here is derived from an EMBL/GenBank/DDBJ whole genome shotgun (WGS) entry which is preliminary data.</text>
</comment>
<evidence type="ECO:0000313" key="3">
    <source>
        <dbReference type="EMBL" id="EOR96643.1"/>
    </source>
</evidence>
<dbReference type="CDD" id="cd00293">
    <property type="entry name" value="USP-like"/>
    <property type="match status" value="1"/>
</dbReference>
<feature type="domain" description="UspA" evidence="2">
    <location>
        <begin position="151"/>
        <end position="279"/>
    </location>
</feature>
<sequence>MKKILVPTDFSKCADKALDFAVRSVRNHPIEIILLHVFEEATSVYTDYVGVNKEYNLSLLVDARKKLNQLKSSIEDIDGVIVSTCVMSGNANECILTTCKDKGVDMIIMGTFGASDINNKLFGSKTASIIGKSKVPVLAIPFDYEWKKPSKILLATNHFEKDPLLLNFIFKVADLYEAKVQVAVVSDEEEDEASTILERSYAIPTYESLLKEKYKEQVLAVKHLYGTEFEETMEDYIEEQSIDMLSMVTYQRSFLDRVFQPSMSKRMANHTKIPLLVIPSKHDLLM</sequence>
<proteinExistence type="inferred from homology"/>
<dbReference type="SUPFAM" id="SSF52402">
    <property type="entry name" value="Adenine nucleotide alpha hydrolases-like"/>
    <property type="match status" value="2"/>
</dbReference>
<organism evidence="3 4">
    <name type="scientific">Arcticibacter svalbardensis MN12-7</name>
    <dbReference type="NCBI Taxonomy" id="1150600"/>
    <lineage>
        <taxon>Bacteria</taxon>
        <taxon>Pseudomonadati</taxon>
        <taxon>Bacteroidota</taxon>
        <taxon>Sphingobacteriia</taxon>
        <taxon>Sphingobacteriales</taxon>
        <taxon>Sphingobacteriaceae</taxon>
        <taxon>Arcticibacter</taxon>
    </lineage>
</organism>
<evidence type="ECO:0000313" key="4">
    <source>
        <dbReference type="Proteomes" id="UP000014174"/>
    </source>
</evidence>
<evidence type="ECO:0000256" key="1">
    <source>
        <dbReference type="ARBA" id="ARBA00008791"/>
    </source>
</evidence>
<dbReference type="eggNOG" id="COG0589">
    <property type="taxonomic scope" value="Bacteria"/>
</dbReference>
<dbReference type="Pfam" id="PF00582">
    <property type="entry name" value="Usp"/>
    <property type="match status" value="2"/>
</dbReference>
<dbReference type="Gene3D" id="3.40.50.620">
    <property type="entry name" value="HUPs"/>
    <property type="match status" value="2"/>
</dbReference>
<dbReference type="InterPro" id="IPR014729">
    <property type="entry name" value="Rossmann-like_a/b/a_fold"/>
</dbReference>
<gene>
    <name evidence="3" type="ORF">ADIARSV_0166</name>
</gene>
<dbReference type="PANTHER" id="PTHR46268:SF6">
    <property type="entry name" value="UNIVERSAL STRESS PROTEIN UP12"/>
    <property type="match status" value="1"/>
</dbReference>
<dbReference type="EMBL" id="AQPN01000003">
    <property type="protein sequence ID" value="EOR96643.1"/>
    <property type="molecule type" value="Genomic_DNA"/>
</dbReference>
<dbReference type="PANTHER" id="PTHR46268">
    <property type="entry name" value="STRESS RESPONSE PROTEIN NHAX"/>
    <property type="match status" value="1"/>
</dbReference>
<dbReference type="PRINTS" id="PR01438">
    <property type="entry name" value="UNVRSLSTRESS"/>
</dbReference>
<dbReference type="InterPro" id="IPR006016">
    <property type="entry name" value="UspA"/>
</dbReference>